<comment type="caution">
    <text evidence="12">The sequence shown here is derived from an EMBL/GenBank/DDBJ whole genome shotgun (WGS) entry which is preliminary data.</text>
</comment>
<evidence type="ECO:0000256" key="11">
    <source>
        <dbReference type="SAM" id="Phobius"/>
    </source>
</evidence>
<dbReference type="Proteomes" id="UP000324629">
    <property type="component" value="Unassembled WGS sequence"/>
</dbReference>
<dbReference type="PANTHER" id="PTHR11040:SF211">
    <property type="entry name" value="ZINC TRANSPORTER ZIP11"/>
    <property type="match status" value="1"/>
</dbReference>
<feature type="transmembrane region" description="Helical" evidence="11">
    <location>
        <begin position="60"/>
        <end position="79"/>
    </location>
</feature>
<sequence length="361" mass="39091">MCGDTIRICSDKHISYSMLAGYSPFIQTLLGTGLTWAVTALGAAFCALYTQRATSNRQHLLLDCSLGFSAGVMVAASFWSLLDPAISMAIKDLHMGAFAVFPAAFGICLGATFVALAELFLPQEWLVPVQLAEKKMVMDYCVDKTHSYYVSDQFDKDARSTLRFRKLMVHCDPKSENNCDSKLQSIHLDVGETRITSGPSSNKGLVMNRRLWLLIFAVTIHNIPEGLAVGISFGGIGQYADSTLASARNLAIGIAIQNFPEGLAVSLPLRAAGHDFWHSFWFGQLSGLVEPMAGLLGCLAVQFFRVLLPYALGFAAGAMLFVVFDDVIPEAQHRGNGHVASVSAMVGFIVMMVLDVATGFE</sequence>
<name>A0A5J4NLY9_9TREM</name>
<accession>A0A5J4NLY9</accession>
<evidence type="ECO:0000256" key="3">
    <source>
        <dbReference type="ARBA" id="ARBA00022475"/>
    </source>
</evidence>
<evidence type="ECO:0000256" key="5">
    <source>
        <dbReference type="ARBA" id="ARBA00022833"/>
    </source>
</evidence>
<dbReference type="PANTHER" id="PTHR11040">
    <property type="entry name" value="ZINC/IRON TRANSPORTER"/>
    <property type="match status" value="1"/>
</dbReference>
<keyword evidence="3" id="KW-1003">Cell membrane</keyword>
<dbReference type="EMBL" id="QNGE01001913">
    <property type="protein sequence ID" value="KAA3676573.1"/>
    <property type="molecule type" value="Genomic_DNA"/>
</dbReference>
<dbReference type="AlphaFoldDB" id="A0A5J4NLY9"/>
<feature type="transmembrane region" description="Helical" evidence="11">
    <location>
        <begin position="211"/>
        <end position="236"/>
    </location>
</feature>
<keyword evidence="7 11" id="KW-0472">Membrane</keyword>
<reference evidence="12 13" key="1">
    <citation type="journal article" date="2019" name="Gigascience">
        <title>Whole-genome sequence of the oriental lung fluke Paragonimus westermani.</title>
        <authorList>
            <person name="Oey H."/>
            <person name="Zakrzewski M."/>
            <person name="Narain K."/>
            <person name="Devi K.R."/>
            <person name="Agatsuma T."/>
            <person name="Nawaratna S."/>
            <person name="Gobert G.N."/>
            <person name="Jones M.K."/>
            <person name="Ragan M.A."/>
            <person name="McManus D.P."/>
            <person name="Krause L."/>
        </authorList>
    </citation>
    <scope>NUCLEOTIDE SEQUENCE [LARGE SCALE GENOMIC DNA]</scope>
    <source>
        <strain evidence="12 13">IND2009</strain>
    </source>
</reference>
<keyword evidence="13" id="KW-1185">Reference proteome</keyword>
<organism evidence="12 13">
    <name type="scientific">Paragonimus westermani</name>
    <dbReference type="NCBI Taxonomy" id="34504"/>
    <lineage>
        <taxon>Eukaryota</taxon>
        <taxon>Metazoa</taxon>
        <taxon>Spiralia</taxon>
        <taxon>Lophotrochozoa</taxon>
        <taxon>Platyhelminthes</taxon>
        <taxon>Trematoda</taxon>
        <taxon>Digenea</taxon>
        <taxon>Plagiorchiida</taxon>
        <taxon>Troglotremata</taxon>
        <taxon>Troglotrematidae</taxon>
        <taxon>Paragonimus</taxon>
    </lineage>
</organism>
<feature type="transmembrane region" description="Helical" evidence="11">
    <location>
        <begin position="306"/>
        <end position="324"/>
    </location>
</feature>
<evidence type="ECO:0000313" key="12">
    <source>
        <dbReference type="EMBL" id="KAA3676573.1"/>
    </source>
</evidence>
<keyword evidence="5" id="KW-0862">Zinc</keyword>
<protein>
    <recommendedName>
        <fullName evidence="8">Zinc transporter ZIP11</fullName>
    </recommendedName>
    <alternativeName>
        <fullName evidence="9">Solute carrier family 39 member 11</fullName>
    </alternativeName>
    <alternativeName>
        <fullName evidence="10">Zrt- and Irt-like protein 11</fullName>
    </alternativeName>
</protein>
<gene>
    <name evidence="12" type="ORF">DEA37_0005756</name>
</gene>
<comment type="subcellular location">
    <subcellularLocation>
        <location evidence="1">Cell membrane</location>
        <topology evidence="1">Multi-pass membrane protein</topology>
    </subcellularLocation>
</comment>
<evidence type="ECO:0000256" key="6">
    <source>
        <dbReference type="ARBA" id="ARBA00022989"/>
    </source>
</evidence>
<keyword evidence="4 11" id="KW-0812">Transmembrane</keyword>
<evidence type="ECO:0000256" key="1">
    <source>
        <dbReference type="ARBA" id="ARBA00004651"/>
    </source>
</evidence>
<evidence type="ECO:0000256" key="4">
    <source>
        <dbReference type="ARBA" id="ARBA00022692"/>
    </source>
</evidence>
<evidence type="ECO:0000256" key="10">
    <source>
        <dbReference type="ARBA" id="ARBA00042973"/>
    </source>
</evidence>
<comment type="similarity">
    <text evidence="2">Belongs to the ZIP transporter (TC 2.A.5) family.</text>
</comment>
<dbReference type="Pfam" id="PF02535">
    <property type="entry name" value="Zip"/>
    <property type="match status" value="1"/>
</dbReference>
<evidence type="ECO:0000256" key="7">
    <source>
        <dbReference type="ARBA" id="ARBA00023136"/>
    </source>
</evidence>
<feature type="transmembrane region" description="Helical" evidence="11">
    <location>
        <begin position="336"/>
        <end position="357"/>
    </location>
</feature>
<dbReference type="GO" id="GO:0005886">
    <property type="term" value="C:plasma membrane"/>
    <property type="evidence" value="ECO:0007669"/>
    <property type="project" value="UniProtKB-SubCell"/>
</dbReference>
<dbReference type="GO" id="GO:0005385">
    <property type="term" value="F:zinc ion transmembrane transporter activity"/>
    <property type="evidence" value="ECO:0007669"/>
    <property type="project" value="TreeGrafter"/>
</dbReference>
<evidence type="ECO:0000256" key="2">
    <source>
        <dbReference type="ARBA" id="ARBA00006939"/>
    </source>
</evidence>
<dbReference type="InterPro" id="IPR003689">
    <property type="entry name" value="ZIP"/>
</dbReference>
<evidence type="ECO:0000256" key="9">
    <source>
        <dbReference type="ARBA" id="ARBA00042540"/>
    </source>
</evidence>
<evidence type="ECO:0000256" key="8">
    <source>
        <dbReference type="ARBA" id="ARBA00040593"/>
    </source>
</evidence>
<proteinExistence type="inferred from homology"/>
<evidence type="ECO:0000313" key="13">
    <source>
        <dbReference type="Proteomes" id="UP000324629"/>
    </source>
</evidence>
<keyword evidence="6 11" id="KW-1133">Transmembrane helix</keyword>
<feature type="transmembrane region" description="Helical" evidence="11">
    <location>
        <begin position="25"/>
        <end position="48"/>
    </location>
</feature>
<feature type="transmembrane region" description="Helical" evidence="11">
    <location>
        <begin position="99"/>
        <end position="121"/>
    </location>
</feature>